<organism evidence="4 5">
    <name type="scientific">Pseudonocardia charpentierae</name>
    <dbReference type="NCBI Taxonomy" id="3075545"/>
    <lineage>
        <taxon>Bacteria</taxon>
        <taxon>Bacillati</taxon>
        <taxon>Actinomycetota</taxon>
        <taxon>Actinomycetes</taxon>
        <taxon>Pseudonocardiales</taxon>
        <taxon>Pseudonocardiaceae</taxon>
        <taxon>Pseudonocardia</taxon>
    </lineage>
</organism>
<dbReference type="Gene3D" id="3.20.20.30">
    <property type="entry name" value="Luciferase-like domain"/>
    <property type="match status" value="1"/>
</dbReference>
<feature type="domain" description="Luciferase-like" evidence="3">
    <location>
        <begin position="5"/>
        <end position="302"/>
    </location>
</feature>
<dbReference type="Proteomes" id="UP001183202">
    <property type="component" value="Unassembled WGS sequence"/>
</dbReference>
<sequence length="309" mass="32901">MPDRMRFGALLLSGQFPGQTHTQVLDATIAAAVAAENAGFDDVWIAEHHFMTYGVCPSAITLARHLLGATRRITVGTAASVLTTQHPIALAEQTLLLDQVSGGRFRLRVGRGGPWIDLDVSGTGYHRYDTGLPEALDLLLAVLSGAMVRGTGPLFRFPAVTVVPGPRTLPRPGVVAAATSTGTLHLAARRGLPLLLGMHADDAGKTTMLDHYADTAAERADPPHISAGLAFVADTDDEATAVIRSRLPDWLGLGLSGSHADGQPHRTRDPHEYTGVLCRIHPVGSPERCRRRLARSAARTGLSDLRCKC</sequence>
<dbReference type="EMBL" id="JAVREJ010000051">
    <property type="protein sequence ID" value="MDT0353889.1"/>
    <property type="molecule type" value="Genomic_DNA"/>
</dbReference>
<evidence type="ECO:0000259" key="3">
    <source>
        <dbReference type="Pfam" id="PF00296"/>
    </source>
</evidence>
<evidence type="ECO:0000256" key="2">
    <source>
        <dbReference type="ARBA" id="ARBA00023033"/>
    </source>
</evidence>
<evidence type="ECO:0000313" key="5">
    <source>
        <dbReference type="Proteomes" id="UP001183202"/>
    </source>
</evidence>
<reference evidence="5" key="1">
    <citation type="submission" date="2023-07" db="EMBL/GenBank/DDBJ databases">
        <title>30 novel species of actinomycetes from the DSMZ collection.</title>
        <authorList>
            <person name="Nouioui I."/>
        </authorList>
    </citation>
    <scope>NUCLEOTIDE SEQUENCE [LARGE SCALE GENOMIC DNA]</scope>
    <source>
        <strain evidence="5">DSM 45834</strain>
    </source>
</reference>
<dbReference type="RefSeq" id="WP_311560399.1">
    <property type="nucleotide sequence ID" value="NZ_JAVREJ010000051.1"/>
</dbReference>
<dbReference type="InterPro" id="IPR050766">
    <property type="entry name" value="Bact_Lucif_Oxidored"/>
</dbReference>
<dbReference type="Pfam" id="PF00296">
    <property type="entry name" value="Bac_luciferase"/>
    <property type="match status" value="1"/>
</dbReference>
<keyword evidence="1 4" id="KW-0560">Oxidoreductase</keyword>
<gene>
    <name evidence="4" type="ORF">RM445_30835</name>
</gene>
<dbReference type="SUPFAM" id="SSF51679">
    <property type="entry name" value="Bacterial luciferase-like"/>
    <property type="match status" value="1"/>
</dbReference>
<proteinExistence type="predicted"/>
<name>A0ABU2NML3_9PSEU</name>
<dbReference type="PANTHER" id="PTHR30137:SF8">
    <property type="entry name" value="BLR5498 PROTEIN"/>
    <property type="match status" value="1"/>
</dbReference>
<evidence type="ECO:0000313" key="4">
    <source>
        <dbReference type="EMBL" id="MDT0353889.1"/>
    </source>
</evidence>
<comment type="caution">
    <text evidence="4">The sequence shown here is derived from an EMBL/GenBank/DDBJ whole genome shotgun (WGS) entry which is preliminary data.</text>
</comment>
<accession>A0ABU2NML3</accession>
<dbReference type="GO" id="GO:0016491">
    <property type="term" value="F:oxidoreductase activity"/>
    <property type="evidence" value="ECO:0007669"/>
    <property type="project" value="UniProtKB-KW"/>
</dbReference>
<dbReference type="InterPro" id="IPR036661">
    <property type="entry name" value="Luciferase-like_sf"/>
</dbReference>
<dbReference type="PANTHER" id="PTHR30137">
    <property type="entry name" value="LUCIFERASE-LIKE MONOOXYGENASE"/>
    <property type="match status" value="1"/>
</dbReference>
<keyword evidence="5" id="KW-1185">Reference proteome</keyword>
<dbReference type="InterPro" id="IPR011251">
    <property type="entry name" value="Luciferase-like_dom"/>
</dbReference>
<dbReference type="EC" id="1.-.-.-" evidence="4"/>
<evidence type="ECO:0000256" key="1">
    <source>
        <dbReference type="ARBA" id="ARBA00023002"/>
    </source>
</evidence>
<protein>
    <submittedName>
        <fullName evidence="4">LLM class flavin-dependent oxidoreductase</fullName>
        <ecNumber evidence="4">1.-.-.-</ecNumber>
    </submittedName>
</protein>
<keyword evidence="2" id="KW-0503">Monooxygenase</keyword>